<dbReference type="Gene3D" id="1.25.40.10">
    <property type="entry name" value="Tetratricopeptide repeat domain"/>
    <property type="match status" value="1"/>
</dbReference>
<name>A0A913X864_EXADI</name>
<dbReference type="PANTHER" id="PTHR16091">
    <property type="entry name" value="TTC17 PROTEIN"/>
    <property type="match status" value="1"/>
</dbReference>
<keyword evidence="5" id="KW-0812">Transmembrane</keyword>
<evidence type="ECO:0000256" key="2">
    <source>
        <dbReference type="ARBA" id="ARBA00022803"/>
    </source>
</evidence>
<dbReference type="KEGG" id="epa:110239059"/>
<dbReference type="RefSeq" id="XP_020900419.1">
    <property type="nucleotide sequence ID" value="XM_021044760.2"/>
</dbReference>
<dbReference type="OMA" id="NSVVVCN"/>
<feature type="region of interest" description="Disordered" evidence="4">
    <location>
        <begin position="318"/>
        <end position="341"/>
    </location>
</feature>
<dbReference type="GO" id="GO:0030041">
    <property type="term" value="P:actin filament polymerization"/>
    <property type="evidence" value="ECO:0007669"/>
    <property type="project" value="TreeGrafter"/>
</dbReference>
<evidence type="ECO:0000256" key="3">
    <source>
        <dbReference type="PROSITE-ProRule" id="PRU00339"/>
    </source>
</evidence>
<dbReference type="Pfam" id="PF07719">
    <property type="entry name" value="TPR_2"/>
    <property type="match status" value="1"/>
</dbReference>
<feature type="transmembrane region" description="Helical" evidence="5">
    <location>
        <begin position="292"/>
        <end position="314"/>
    </location>
</feature>
<dbReference type="InterPro" id="IPR052630">
    <property type="entry name" value="TTC17"/>
</dbReference>
<dbReference type="PROSITE" id="PS50005">
    <property type="entry name" value="TPR"/>
    <property type="match status" value="1"/>
</dbReference>
<keyword evidence="5" id="KW-0472">Membrane</keyword>
<feature type="chain" id="PRO_5037113034" evidence="6">
    <location>
        <begin position="26"/>
        <end position="341"/>
    </location>
</feature>
<keyword evidence="1" id="KW-0677">Repeat</keyword>
<feature type="repeat" description="TPR" evidence="3">
    <location>
        <begin position="238"/>
        <end position="271"/>
    </location>
</feature>
<evidence type="ECO:0000256" key="5">
    <source>
        <dbReference type="SAM" id="Phobius"/>
    </source>
</evidence>
<reference evidence="7" key="1">
    <citation type="submission" date="2022-11" db="UniProtKB">
        <authorList>
            <consortium name="EnsemblMetazoa"/>
        </authorList>
    </citation>
    <scope>IDENTIFICATION</scope>
</reference>
<sequence>MSGGRRRLPFLVLYVVSASLLSSRGATHWKLNEDGVVQSFDNTSPDIVKSDPILAILTKGFSNKEVAFKKSNCEACANGGSFAKGSGVAVQGPTALQMFPSPSLTCGVPANETIYDHLDGIRLREQHPPYAEPEVAMIFKKTEVEEIDMNEIEQNLKRNLEESPNSVVVCNQIANFWRIRGNTYQSIECFRKALETSPNNADVLLNLAKVLFNLNFQKDAIYLTRRSLEMQPSDQNCWLQHFTLGEILKAAGDYEEAGVHFRQALDLNPSFLPAEIHLREIGLPPNSPTNTYTFLVIGVLVVVVLAVVYFMTLANDQKGTKSSRNSPWNDFKKAGKKRPST</sequence>
<dbReference type="PANTHER" id="PTHR16091:SF3">
    <property type="entry name" value="TETRATRICOPEPTIDE REPEAT PROTEIN 17"/>
    <property type="match status" value="1"/>
</dbReference>
<evidence type="ECO:0000256" key="1">
    <source>
        <dbReference type="ARBA" id="ARBA00022737"/>
    </source>
</evidence>
<dbReference type="EnsemblMetazoa" id="XM_021044760.2">
    <property type="protein sequence ID" value="XP_020900419.1"/>
    <property type="gene ID" value="LOC110239059"/>
</dbReference>
<evidence type="ECO:0000313" key="8">
    <source>
        <dbReference type="Proteomes" id="UP000887567"/>
    </source>
</evidence>
<organism evidence="7 8">
    <name type="scientific">Exaiptasia diaphana</name>
    <name type="common">Tropical sea anemone</name>
    <name type="synonym">Aiptasia pulchella</name>
    <dbReference type="NCBI Taxonomy" id="2652724"/>
    <lineage>
        <taxon>Eukaryota</taxon>
        <taxon>Metazoa</taxon>
        <taxon>Cnidaria</taxon>
        <taxon>Anthozoa</taxon>
        <taxon>Hexacorallia</taxon>
        <taxon>Actiniaria</taxon>
        <taxon>Aiptasiidae</taxon>
        <taxon>Exaiptasia</taxon>
    </lineage>
</organism>
<dbReference type="OrthoDB" id="79426at2759"/>
<feature type="signal peptide" evidence="6">
    <location>
        <begin position="1"/>
        <end position="25"/>
    </location>
</feature>
<dbReference type="AlphaFoldDB" id="A0A913X864"/>
<dbReference type="InterPro" id="IPR019734">
    <property type="entry name" value="TPR_rpt"/>
</dbReference>
<dbReference type="GeneID" id="110239059"/>
<dbReference type="SMART" id="SM00028">
    <property type="entry name" value="TPR"/>
    <property type="match status" value="3"/>
</dbReference>
<dbReference type="Proteomes" id="UP000887567">
    <property type="component" value="Unplaced"/>
</dbReference>
<evidence type="ECO:0000256" key="6">
    <source>
        <dbReference type="SAM" id="SignalP"/>
    </source>
</evidence>
<keyword evidence="2 3" id="KW-0802">TPR repeat</keyword>
<proteinExistence type="predicted"/>
<dbReference type="GO" id="GO:0005737">
    <property type="term" value="C:cytoplasm"/>
    <property type="evidence" value="ECO:0007669"/>
    <property type="project" value="TreeGrafter"/>
</dbReference>
<evidence type="ECO:0000256" key="4">
    <source>
        <dbReference type="SAM" id="MobiDB-lite"/>
    </source>
</evidence>
<keyword evidence="8" id="KW-1185">Reference proteome</keyword>
<keyword evidence="6" id="KW-0732">Signal</keyword>
<protein>
    <submittedName>
        <fullName evidence="7">Uncharacterized protein</fullName>
    </submittedName>
</protein>
<accession>A0A913X864</accession>
<dbReference type="GO" id="GO:0015629">
    <property type="term" value="C:actin cytoskeleton"/>
    <property type="evidence" value="ECO:0007669"/>
    <property type="project" value="TreeGrafter"/>
</dbReference>
<evidence type="ECO:0000313" key="7">
    <source>
        <dbReference type="EnsemblMetazoa" id="XP_020900419.1"/>
    </source>
</evidence>
<feature type="compositionally biased region" description="Polar residues" evidence="4">
    <location>
        <begin position="318"/>
        <end position="328"/>
    </location>
</feature>
<dbReference type="SUPFAM" id="SSF48452">
    <property type="entry name" value="TPR-like"/>
    <property type="match status" value="1"/>
</dbReference>
<dbReference type="InterPro" id="IPR013105">
    <property type="entry name" value="TPR_2"/>
</dbReference>
<dbReference type="InterPro" id="IPR011990">
    <property type="entry name" value="TPR-like_helical_dom_sf"/>
</dbReference>
<keyword evidence="5" id="KW-1133">Transmembrane helix</keyword>